<sequence>MTYSRKTYIIALVYTRIHHLILPLLMSPSLPAVDLANSTTVATSLNRPATAPHPEDPGKPVALLVSHGMGQQVPFATLEDVVKLLQQPTGTDLTGPAPVVTHVRFLDPDSKRETWLARAEVELTDARSQQKRTVHVYENYWAPLTEGNISLSEVVRFMASAGWRGVRSRLLKGSTFQRWLFGKTREFTIPRKTVWGLFAALALVLALVAINTLLTLVVGANLLSFSSFSKMPARLVDRLTMDLVWLLLPAVVAGLFLLWSEKIVENLSKLDRKVVRKVSGISKEKARAGADWRADKLVHWAVWGLLGVAGGFLVGMAGIMAWDYFTSAHTLAPKAPDPSPVLSYIWQLEQNNAWLRALPDWLTKPHWAVLLRMAFIGGVWGLTVGISLYLRGFLVQYMGDVAIYLDAYKVDKFHKVREEVKRQASQMACALYGARAATSPDPAVELPFAYDRLVLVGHSLGSVVTYDALNATLHLDESMDRPLQADVRTGGLITFGSPLDKTAYLFHTQSDDTSVRPPLMASVQPLLRSWRVRNYVKWINIYSKNDVVSGGLDFYDAPAGTQVPGYQPVENRIDADARTPLAAHVQYWKNEALATAIRERIFATRAASPVDQARETAPPVDEGPVEMFEQDVQQQPAEASLPLR</sequence>
<keyword evidence="1" id="KW-0472">Membrane</keyword>
<keyword evidence="1" id="KW-0812">Transmembrane</keyword>
<feature type="transmembrane region" description="Helical" evidence="1">
    <location>
        <begin position="297"/>
        <end position="322"/>
    </location>
</feature>
<evidence type="ECO:0000256" key="1">
    <source>
        <dbReference type="SAM" id="Phobius"/>
    </source>
</evidence>
<feature type="transmembrane region" description="Helical" evidence="1">
    <location>
        <begin position="194"/>
        <end position="223"/>
    </location>
</feature>
<evidence type="ECO:0000313" key="2">
    <source>
        <dbReference type="EMBL" id="MBD2723144.1"/>
    </source>
</evidence>
<dbReference type="Gene3D" id="3.40.50.1820">
    <property type="entry name" value="alpha/beta hydrolase"/>
    <property type="match status" value="1"/>
</dbReference>
<proteinExistence type="predicted"/>
<dbReference type="SUPFAM" id="SSF53474">
    <property type="entry name" value="alpha/beta-Hydrolases"/>
    <property type="match status" value="1"/>
</dbReference>
<evidence type="ECO:0000313" key="3">
    <source>
        <dbReference type="Proteomes" id="UP000606003"/>
    </source>
</evidence>
<evidence type="ECO:0008006" key="4">
    <source>
        <dbReference type="Google" id="ProtNLM"/>
    </source>
</evidence>
<feature type="transmembrane region" description="Helical" evidence="1">
    <location>
        <begin position="243"/>
        <end position="260"/>
    </location>
</feature>
<protein>
    <recommendedName>
        <fullName evidence="4">Alpha/beta hydrolase</fullName>
    </recommendedName>
</protein>
<dbReference type="InterPro" id="IPR029058">
    <property type="entry name" value="AB_hydrolase_fold"/>
</dbReference>
<comment type="caution">
    <text evidence="2">The sequence shown here is derived from an EMBL/GenBank/DDBJ whole genome shotgun (WGS) entry which is preliminary data.</text>
</comment>
<accession>A0ABR8JZB3</accession>
<keyword evidence="1" id="KW-1133">Transmembrane helix</keyword>
<name>A0ABR8JZB3_9BACT</name>
<dbReference type="Proteomes" id="UP000606003">
    <property type="component" value="Unassembled WGS sequence"/>
</dbReference>
<gene>
    <name evidence="2" type="ORF">IC234_13505</name>
</gene>
<dbReference type="RefSeq" id="WP_190925471.1">
    <property type="nucleotide sequence ID" value="NZ_JACXAC010000004.1"/>
</dbReference>
<reference evidence="2 3" key="1">
    <citation type="submission" date="2020-09" db="EMBL/GenBank/DDBJ databases">
        <authorList>
            <person name="Kim M.K."/>
        </authorList>
    </citation>
    <scope>NUCLEOTIDE SEQUENCE [LARGE SCALE GENOMIC DNA]</scope>
    <source>
        <strain evidence="2 3">BT189</strain>
    </source>
</reference>
<dbReference type="EMBL" id="JACXAC010000004">
    <property type="protein sequence ID" value="MBD2723144.1"/>
    <property type="molecule type" value="Genomic_DNA"/>
</dbReference>
<organism evidence="2 3">
    <name type="scientific">Hymenobacter armeniacus</name>
    <dbReference type="NCBI Taxonomy" id="2771358"/>
    <lineage>
        <taxon>Bacteria</taxon>
        <taxon>Pseudomonadati</taxon>
        <taxon>Bacteroidota</taxon>
        <taxon>Cytophagia</taxon>
        <taxon>Cytophagales</taxon>
        <taxon>Hymenobacteraceae</taxon>
        <taxon>Hymenobacter</taxon>
    </lineage>
</organism>
<feature type="transmembrane region" description="Helical" evidence="1">
    <location>
        <begin position="369"/>
        <end position="390"/>
    </location>
</feature>
<keyword evidence="3" id="KW-1185">Reference proteome</keyword>